<keyword evidence="10 13" id="KW-0408">Iron</keyword>
<protein>
    <recommendedName>
        <fullName evidence="17">Cytochrome P450</fullName>
    </recommendedName>
</protein>
<gene>
    <name evidence="15" type="ORF">NQ318_019136</name>
</gene>
<keyword evidence="5 13" id="KW-0349">Heme</keyword>
<evidence type="ECO:0000256" key="11">
    <source>
        <dbReference type="ARBA" id="ARBA00023033"/>
    </source>
</evidence>
<dbReference type="InterPro" id="IPR017972">
    <property type="entry name" value="Cyt_P450_CS"/>
</dbReference>
<evidence type="ECO:0000256" key="3">
    <source>
        <dbReference type="ARBA" id="ARBA00004406"/>
    </source>
</evidence>
<accession>A0AAV8YSU0</accession>
<evidence type="ECO:0000256" key="10">
    <source>
        <dbReference type="ARBA" id="ARBA00023004"/>
    </source>
</evidence>
<dbReference type="GO" id="GO:0020037">
    <property type="term" value="F:heme binding"/>
    <property type="evidence" value="ECO:0007669"/>
    <property type="project" value="InterPro"/>
</dbReference>
<dbReference type="GO" id="GO:0005789">
    <property type="term" value="C:endoplasmic reticulum membrane"/>
    <property type="evidence" value="ECO:0007669"/>
    <property type="project" value="UniProtKB-SubCell"/>
</dbReference>
<proteinExistence type="inferred from homology"/>
<dbReference type="GO" id="GO:0005506">
    <property type="term" value="F:iron ion binding"/>
    <property type="evidence" value="ECO:0007669"/>
    <property type="project" value="InterPro"/>
</dbReference>
<dbReference type="PRINTS" id="PR00385">
    <property type="entry name" value="P450"/>
</dbReference>
<sequence length="244" mass="28065">MFLIEFLPNINVFLLSVGITHNTPRKITNEDIAAQAIVFFTAGSDTVASMMSFLSYELATNPDAQEKLRKEIVENSEKCKGKITYEALLKMKYMDMVISETLRKWPNVLATDRVCTKPYTIKPAVPGEKPVHLEKGTALFLPTFSIHRDPRYFPHPERFDPERFNDENKKNINPYTYFPFGVGPRTCIGSRFALLETKVVFFHLLSHFKLVPIERTMIPIQISRKSLSVSFDNGLWIGLKRCRE</sequence>
<dbReference type="InterPro" id="IPR002401">
    <property type="entry name" value="Cyt_P450_E_grp-I"/>
</dbReference>
<comment type="similarity">
    <text evidence="4 14">Belongs to the cytochrome P450 family.</text>
</comment>
<dbReference type="GO" id="GO:0004497">
    <property type="term" value="F:monooxygenase activity"/>
    <property type="evidence" value="ECO:0007669"/>
    <property type="project" value="UniProtKB-KW"/>
</dbReference>
<evidence type="ECO:0000256" key="1">
    <source>
        <dbReference type="ARBA" id="ARBA00001971"/>
    </source>
</evidence>
<evidence type="ECO:0000313" key="15">
    <source>
        <dbReference type="EMBL" id="KAJ8953896.1"/>
    </source>
</evidence>
<evidence type="ECO:0000256" key="4">
    <source>
        <dbReference type="ARBA" id="ARBA00010617"/>
    </source>
</evidence>
<keyword evidence="16" id="KW-1185">Reference proteome</keyword>
<dbReference type="PROSITE" id="PS00086">
    <property type="entry name" value="CYTOCHROME_P450"/>
    <property type="match status" value="1"/>
</dbReference>
<dbReference type="GO" id="GO:0016705">
    <property type="term" value="F:oxidoreductase activity, acting on paired donors, with incorporation or reduction of molecular oxygen"/>
    <property type="evidence" value="ECO:0007669"/>
    <property type="project" value="InterPro"/>
</dbReference>
<evidence type="ECO:0000256" key="2">
    <source>
        <dbReference type="ARBA" id="ARBA00004174"/>
    </source>
</evidence>
<evidence type="ECO:0000256" key="13">
    <source>
        <dbReference type="PIRSR" id="PIRSR602401-1"/>
    </source>
</evidence>
<organism evidence="15 16">
    <name type="scientific">Aromia moschata</name>
    <dbReference type="NCBI Taxonomy" id="1265417"/>
    <lineage>
        <taxon>Eukaryota</taxon>
        <taxon>Metazoa</taxon>
        <taxon>Ecdysozoa</taxon>
        <taxon>Arthropoda</taxon>
        <taxon>Hexapoda</taxon>
        <taxon>Insecta</taxon>
        <taxon>Pterygota</taxon>
        <taxon>Neoptera</taxon>
        <taxon>Endopterygota</taxon>
        <taxon>Coleoptera</taxon>
        <taxon>Polyphaga</taxon>
        <taxon>Cucujiformia</taxon>
        <taxon>Chrysomeloidea</taxon>
        <taxon>Cerambycidae</taxon>
        <taxon>Cerambycinae</taxon>
        <taxon>Callichromatini</taxon>
        <taxon>Aromia</taxon>
    </lineage>
</organism>
<dbReference type="PRINTS" id="PR00463">
    <property type="entry name" value="EP450I"/>
</dbReference>
<name>A0AAV8YSU0_9CUCU</name>
<keyword evidence="7" id="KW-0256">Endoplasmic reticulum</keyword>
<feature type="binding site" description="axial binding residue" evidence="13">
    <location>
        <position position="187"/>
    </location>
    <ligand>
        <name>heme</name>
        <dbReference type="ChEBI" id="CHEBI:30413"/>
    </ligand>
    <ligandPart>
        <name>Fe</name>
        <dbReference type="ChEBI" id="CHEBI:18248"/>
    </ligandPart>
</feature>
<evidence type="ECO:0000256" key="14">
    <source>
        <dbReference type="RuleBase" id="RU000461"/>
    </source>
</evidence>
<keyword evidence="9 14" id="KW-0560">Oxidoreductase</keyword>
<keyword evidence="6 13" id="KW-0479">Metal-binding</keyword>
<dbReference type="InterPro" id="IPR001128">
    <property type="entry name" value="Cyt_P450"/>
</dbReference>
<comment type="cofactor">
    <cofactor evidence="1 13">
        <name>heme</name>
        <dbReference type="ChEBI" id="CHEBI:30413"/>
    </cofactor>
</comment>
<evidence type="ECO:0000256" key="7">
    <source>
        <dbReference type="ARBA" id="ARBA00022824"/>
    </source>
</evidence>
<evidence type="ECO:0000256" key="5">
    <source>
        <dbReference type="ARBA" id="ARBA00022617"/>
    </source>
</evidence>
<dbReference type="EMBL" id="JAPWTK010000052">
    <property type="protein sequence ID" value="KAJ8953896.1"/>
    <property type="molecule type" value="Genomic_DNA"/>
</dbReference>
<dbReference type="Proteomes" id="UP001162162">
    <property type="component" value="Unassembled WGS sequence"/>
</dbReference>
<evidence type="ECO:0000256" key="6">
    <source>
        <dbReference type="ARBA" id="ARBA00022723"/>
    </source>
</evidence>
<dbReference type="SUPFAM" id="SSF48264">
    <property type="entry name" value="Cytochrome P450"/>
    <property type="match status" value="1"/>
</dbReference>
<dbReference type="PANTHER" id="PTHR24292:SF54">
    <property type="entry name" value="CYP9F3-RELATED"/>
    <property type="match status" value="1"/>
</dbReference>
<evidence type="ECO:0000256" key="9">
    <source>
        <dbReference type="ARBA" id="ARBA00023002"/>
    </source>
</evidence>
<evidence type="ECO:0000256" key="12">
    <source>
        <dbReference type="ARBA" id="ARBA00023136"/>
    </source>
</evidence>
<dbReference type="Gene3D" id="1.10.630.10">
    <property type="entry name" value="Cytochrome P450"/>
    <property type="match status" value="1"/>
</dbReference>
<dbReference type="InterPro" id="IPR036396">
    <property type="entry name" value="Cyt_P450_sf"/>
</dbReference>
<reference evidence="15" key="1">
    <citation type="journal article" date="2023" name="Insect Mol. Biol.">
        <title>Genome sequencing provides insights into the evolution of gene families encoding plant cell wall-degrading enzymes in longhorned beetles.</title>
        <authorList>
            <person name="Shin N.R."/>
            <person name="Okamura Y."/>
            <person name="Kirsch R."/>
            <person name="Pauchet Y."/>
        </authorList>
    </citation>
    <scope>NUCLEOTIDE SEQUENCE</scope>
    <source>
        <strain evidence="15">AMC_N1</strain>
    </source>
</reference>
<comment type="caution">
    <text evidence="15">The sequence shown here is derived from an EMBL/GenBank/DDBJ whole genome shotgun (WGS) entry which is preliminary data.</text>
</comment>
<dbReference type="FunFam" id="1.10.630.10:FF:000182">
    <property type="entry name" value="Cytochrome P450 3A4"/>
    <property type="match status" value="1"/>
</dbReference>
<comment type="subcellular location">
    <subcellularLocation>
        <location evidence="3">Endoplasmic reticulum membrane</location>
        <topology evidence="3">Peripheral membrane protein</topology>
    </subcellularLocation>
    <subcellularLocation>
        <location evidence="2">Microsome membrane</location>
        <topology evidence="2">Peripheral membrane protein</topology>
    </subcellularLocation>
</comment>
<evidence type="ECO:0008006" key="17">
    <source>
        <dbReference type="Google" id="ProtNLM"/>
    </source>
</evidence>
<dbReference type="AlphaFoldDB" id="A0AAV8YSU0"/>
<dbReference type="PANTHER" id="PTHR24292">
    <property type="entry name" value="CYTOCHROME P450"/>
    <property type="match status" value="1"/>
</dbReference>
<evidence type="ECO:0000313" key="16">
    <source>
        <dbReference type="Proteomes" id="UP001162162"/>
    </source>
</evidence>
<dbReference type="InterPro" id="IPR050476">
    <property type="entry name" value="Insect_CytP450_Detox"/>
</dbReference>
<keyword evidence="11 14" id="KW-0503">Monooxygenase</keyword>
<keyword evidence="12" id="KW-0472">Membrane</keyword>
<keyword evidence="8" id="KW-0492">Microsome</keyword>
<dbReference type="Pfam" id="PF00067">
    <property type="entry name" value="p450"/>
    <property type="match status" value="1"/>
</dbReference>
<evidence type="ECO:0000256" key="8">
    <source>
        <dbReference type="ARBA" id="ARBA00022848"/>
    </source>
</evidence>